<dbReference type="Gene3D" id="1.50.10.10">
    <property type="match status" value="1"/>
</dbReference>
<name>A0A848M3G6_PAELE</name>
<dbReference type="InterPro" id="IPR008928">
    <property type="entry name" value="6-hairpin_glycosidase_sf"/>
</dbReference>
<keyword evidence="2" id="KW-1185">Reference proteome</keyword>
<evidence type="ECO:0000313" key="2">
    <source>
        <dbReference type="Proteomes" id="UP000565468"/>
    </source>
</evidence>
<protein>
    <submittedName>
        <fullName evidence="1">Glycosyl hydrolase</fullName>
    </submittedName>
</protein>
<dbReference type="InterPro" id="IPR012341">
    <property type="entry name" value="6hp_glycosidase-like_sf"/>
</dbReference>
<reference evidence="1 2" key="1">
    <citation type="submission" date="2020-04" db="EMBL/GenBank/DDBJ databases">
        <title>Paenibacillus algicola sp. nov., a novel marine bacterium producing alginate lyase.</title>
        <authorList>
            <person name="Huang H."/>
        </authorList>
    </citation>
    <scope>NUCLEOTIDE SEQUENCE [LARGE SCALE GENOMIC DNA]</scope>
    <source>
        <strain evidence="1 2">L7-75</strain>
    </source>
</reference>
<dbReference type="GO" id="GO:0005975">
    <property type="term" value="P:carbohydrate metabolic process"/>
    <property type="evidence" value="ECO:0007669"/>
    <property type="project" value="InterPro"/>
</dbReference>
<dbReference type="AlphaFoldDB" id="A0A848M3G6"/>
<accession>A0A848M3G6</accession>
<sequence>MQKLVKNWYIFIIIVVLSLLLAVVLAKIMLSKPLKEHHTMTDQFIEQFMRNENGTLATYLRDAASTDPDIVSGREALSESLGLWMQFAVLAQDRPEVDKSVGHLNTYFMAPEGYVRWKLQADGQSKVSTNALGDDLRIIKALLDAHEIWDNPGYMKLAEQISRTLQDSVTVNDYFVDFHDFEHGQSPDRLSLVYVDISAMQAMVDHGLLTPHNYNLHKKLLLDMPNDGVFYPKDVLVTTGKYRYDDSVNLIDQLITGMHLAELKTPEPLISFLKEEFRSKGTLYGRYHRINRTPDVSYESPSVYGLAILLSLKTGDTVWAEQLYSRMMMFRDGDPAYPGGYVSGGNTHMFDNLFPLLAEKTLESHNPSQK</sequence>
<evidence type="ECO:0000313" key="1">
    <source>
        <dbReference type="EMBL" id="NMO94383.1"/>
    </source>
</evidence>
<organism evidence="1 2">
    <name type="scientific">Paenibacillus lemnae</name>
    <dbReference type="NCBI Taxonomy" id="1330551"/>
    <lineage>
        <taxon>Bacteria</taxon>
        <taxon>Bacillati</taxon>
        <taxon>Bacillota</taxon>
        <taxon>Bacilli</taxon>
        <taxon>Bacillales</taxon>
        <taxon>Paenibacillaceae</taxon>
        <taxon>Paenibacillus</taxon>
    </lineage>
</organism>
<keyword evidence="1" id="KW-0378">Hydrolase</keyword>
<comment type="caution">
    <text evidence="1">The sequence shown here is derived from an EMBL/GenBank/DDBJ whole genome shotgun (WGS) entry which is preliminary data.</text>
</comment>
<dbReference type="RefSeq" id="WP_169503078.1">
    <property type="nucleotide sequence ID" value="NZ_JABBPN010000001.1"/>
</dbReference>
<dbReference type="EMBL" id="JABBPN010000001">
    <property type="protein sequence ID" value="NMO94383.1"/>
    <property type="molecule type" value="Genomic_DNA"/>
</dbReference>
<dbReference type="Proteomes" id="UP000565468">
    <property type="component" value="Unassembled WGS sequence"/>
</dbReference>
<dbReference type="SUPFAM" id="SSF48208">
    <property type="entry name" value="Six-hairpin glycosidases"/>
    <property type="match status" value="1"/>
</dbReference>
<dbReference type="GO" id="GO:0016787">
    <property type="term" value="F:hydrolase activity"/>
    <property type="evidence" value="ECO:0007669"/>
    <property type="project" value="UniProtKB-KW"/>
</dbReference>
<gene>
    <name evidence="1" type="ORF">HII30_01105</name>
</gene>
<proteinExistence type="predicted"/>